<dbReference type="CDD" id="cd13545">
    <property type="entry name" value="PBP2_TbpA"/>
    <property type="match status" value="1"/>
</dbReference>
<comment type="caution">
    <text evidence="3">The sequence shown here is derived from an EMBL/GenBank/DDBJ whole genome shotgun (WGS) entry which is preliminary data.</text>
</comment>
<protein>
    <submittedName>
        <fullName evidence="3">Thiamine ABC transporter substrate-binding protein</fullName>
    </submittedName>
</protein>
<dbReference type="NCBIfam" id="TIGR01254">
    <property type="entry name" value="sfuA"/>
    <property type="match status" value="1"/>
</dbReference>
<feature type="chain" id="PRO_5039628124" evidence="2">
    <location>
        <begin position="20"/>
        <end position="349"/>
    </location>
</feature>
<dbReference type="PANTHER" id="PTHR30006">
    <property type="entry name" value="THIAMINE-BINDING PERIPLASMIC PROTEIN-RELATED"/>
    <property type="match status" value="1"/>
</dbReference>
<dbReference type="EMBL" id="VDFW01000001">
    <property type="protein sequence ID" value="TNC29647.1"/>
    <property type="molecule type" value="Genomic_DNA"/>
</dbReference>
<sequence>MRAKWSTAAVLGLTAVLTAGCTLVGSGSDEHSAATVTLVTHDSWAAPQQVLDAFQQQTGIKIVILKKGDAGALTNTLVLTKANPIGDAAYGVDSTFASRALSEGVFESYTSPEADRGPQRYAVDTDHRLSAVDLGDVCLNVDTTWFARTGIPAPTSYEDLTDPRYKDLLVVENPATSSPGLAFLLGTVAKYGEQGWQDYWRKLKDNGVKSDAGWEEAYSQDFSGSSGKGPRPIVVSYASSPAAEVGADGKPRTKALLDTCYRQVEYAGVLAGTKQPARAQKVIDFLLSQQFQTTVADNMYVYPTREGVQLPKGWADVAPLPPDPATLPGDQVQAGRERWIGQWRSLLGQ</sequence>
<dbReference type="GO" id="GO:0030976">
    <property type="term" value="F:thiamine pyrophosphate binding"/>
    <property type="evidence" value="ECO:0007669"/>
    <property type="project" value="TreeGrafter"/>
</dbReference>
<dbReference type="OrthoDB" id="366726at2"/>
<proteinExistence type="predicted"/>
<dbReference type="AlphaFoldDB" id="A0A5C4M849"/>
<dbReference type="RefSeq" id="WP_139094718.1">
    <property type="nucleotide sequence ID" value="NZ_VDFW01000001.1"/>
</dbReference>
<name>A0A5C4M849_9PSEU</name>
<dbReference type="SUPFAM" id="SSF53850">
    <property type="entry name" value="Periplasmic binding protein-like II"/>
    <property type="match status" value="1"/>
</dbReference>
<keyword evidence="1 2" id="KW-0732">Signal</keyword>
<dbReference type="GO" id="GO:0030288">
    <property type="term" value="C:outer membrane-bounded periplasmic space"/>
    <property type="evidence" value="ECO:0007669"/>
    <property type="project" value="TreeGrafter"/>
</dbReference>
<dbReference type="InterPro" id="IPR005948">
    <property type="entry name" value="ThiB-like"/>
</dbReference>
<evidence type="ECO:0000313" key="3">
    <source>
        <dbReference type="EMBL" id="TNC29647.1"/>
    </source>
</evidence>
<dbReference type="PROSITE" id="PS51257">
    <property type="entry name" value="PROKAR_LIPOPROTEIN"/>
    <property type="match status" value="1"/>
</dbReference>
<reference evidence="3 4" key="1">
    <citation type="submission" date="2019-06" db="EMBL/GenBank/DDBJ databases">
        <title>Amycolatopsis alkalitolerans sp. nov., isolated from Gastrodia elata Blume.</title>
        <authorList>
            <person name="Narsing Rao M.P."/>
            <person name="Li W.J."/>
        </authorList>
    </citation>
    <scope>NUCLEOTIDE SEQUENCE [LARGE SCALE GENOMIC DNA]</scope>
    <source>
        <strain evidence="3 4">SYSUP0005</strain>
    </source>
</reference>
<gene>
    <name evidence="3" type="ORF">FG385_01410</name>
</gene>
<dbReference type="Pfam" id="PF13343">
    <property type="entry name" value="SBP_bac_6"/>
    <property type="match status" value="1"/>
</dbReference>
<keyword evidence="4" id="KW-1185">Reference proteome</keyword>
<evidence type="ECO:0000256" key="2">
    <source>
        <dbReference type="SAM" id="SignalP"/>
    </source>
</evidence>
<feature type="signal peptide" evidence="2">
    <location>
        <begin position="1"/>
        <end position="19"/>
    </location>
</feature>
<dbReference type="Gene3D" id="3.40.190.10">
    <property type="entry name" value="Periplasmic binding protein-like II"/>
    <property type="match status" value="2"/>
</dbReference>
<evidence type="ECO:0000256" key="1">
    <source>
        <dbReference type="ARBA" id="ARBA00022729"/>
    </source>
</evidence>
<dbReference type="PANTHER" id="PTHR30006:SF2">
    <property type="entry name" value="ABC TRANSPORTER SUBSTRATE-BINDING PROTEIN"/>
    <property type="match status" value="1"/>
</dbReference>
<evidence type="ECO:0000313" key="4">
    <source>
        <dbReference type="Proteomes" id="UP000305546"/>
    </source>
</evidence>
<dbReference type="GO" id="GO:0030975">
    <property type="term" value="F:thiamine binding"/>
    <property type="evidence" value="ECO:0007669"/>
    <property type="project" value="InterPro"/>
</dbReference>
<accession>A0A5C4M849</accession>
<dbReference type="GO" id="GO:0015888">
    <property type="term" value="P:thiamine transport"/>
    <property type="evidence" value="ECO:0007669"/>
    <property type="project" value="InterPro"/>
</dbReference>
<dbReference type="Proteomes" id="UP000305546">
    <property type="component" value="Unassembled WGS sequence"/>
</dbReference>
<organism evidence="3 4">
    <name type="scientific">Amycolatopsis alkalitolerans</name>
    <dbReference type="NCBI Taxonomy" id="2547244"/>
    <lineage>
        <taxon>Bacteria</taxon>
        <taxon>Bacillati</taxon>
        <taxon>Actinomycetota</taxon>
        <taxon>Actinomycetes</taxon>
        <taxon>Pseudonocardiales</taxon>
        <taxon>Pseudonocardiaceae</taxon>
        <taxon>Amycolatopsis</taxon>
    </lineage>
</organism>